<dbReference type="EMBL" id="FQVN01000002">
    <property type="protein sequence ID" value="SHF02360.1"/>
    <property type="molecule type" value="Genomic_DNA"/>
</dbReference>
<gene>
    <name evidence="2" type="ORF">SAMN05444320_102285</name>
</gene>
<evidence type="ECO:0000313" key="2">
    <source>
        <dbReference type="EMBL" id="SHF02360.1"/>
    </source>
</evidence>
<feature type="region of interest" description="Disordered" evidence="1">
    <location>
        <begin position="1"/>
        <end position="82"/>
    </location>
</feature>
<feature type="compositionally biased region" description="Gly residues" evidence="1">
    <location>
        <begin position="26"/>
        <end position="37"/>
    </location>
</feature>
<sequence>MRTGERRCPDTADSRGGDGEDTGHGPVAGGPGRGAAEGGQARALLRTLTRDRVVPPRVRGGDRPEPRATACVARAARRPKEP</sequence>
<keyword evidence="3" id="KW-1185">Reference proteome</keyword>
<protein>
    <submittedName>
        <fullName evidence="2">Uncharacterized protein</fullName>
    </submittedName>
</protein>
<evidence type="ECO:0000313" key="3">
    <source>
        <dbReference type="Proteomes" id="UP000184501"/>
    </source>
</evidence>
<dbReference type="AlphaFoldDB" id="A0A1M4Y9K9"/>
<reference evidence="2 3" key="1">
    <citation type="submission" date="2016-11" db="EMBL/GenBank/DDBJ databases">
        <authorList>
            <person name="Jaros S."/>
            <person name="Januszkiewicz K."/>
            <person name="Wedrychowicz H."/>
        </authorList>
    </citation>
    <scope>NUCLEOTIDE SEQUENCE [LARGE SCALE GENOMIC DNA]</scope>
    <source>
        <strain evidence="2 3">DSM 44523</strain>
    </source>
</reference>
<feature type="compositionally biased region" description="Low complexity" evidence="1">
    <location>
        <begin position="38"/>
        <end position="47"/>
    </location>
</feature>
<organism evidence="2 3">
    <name type="scientific">Streptoalloteichus hindustanus</name>
    <dbReference type="NCBI Taxonomy" id="2017"/>
    <lineage>
        <taxon>Bacteria</taxon>
        <taxon>Bacillati</taxon>
        <taxon>Actinomycetota</taxon>
        <taxon>Actinomycetes</taxon>
        <taxon>Pseudonocardiales</taxon>
        <taxon>Pseudonocardiaceae</taxon>
        <taxon>Streptoalloteichus</taxon>
    </lineage>
</organism>
<accession>A0A1M4Y9K9</accession>
<proteinExistence type="predicted"/>
<dbReference type="Proteomes" id="UP000184501">
    <property type="component" value="Unassembled WGS sequence"/>
</dbReference>
<evidence type="ECO:0000256" key="1">
    <source>
        <dbReference type="SAM" id="MobiDB-lite"/>
    </source>
</evidence>
<feature type="compositionally biased region" description="Basic and acidic residues" evidence="1">
    <location>
        <begin position="1"/>
        <end position="23"/>
    </location>
</feature>
<feature type="compositionally biased region" description="Basic and acidic residues" evidence="1">
    <location>
        <begin position="48"/>
        <end position="66"/>
    </location>
</feature>
<dbReference type="STRING" id="2017.SAMN05444320_102285"/>
<name>A0A1M4Y9K9_STRHI</name>